<organism evidence="3">
    <name type="scientific">Caldilineaceae bacterium SB0675_bin_29</name>
    <dbReference type="NCBI Taxonomy" id="2605266"/>
    <lineage>
        <taxon>Bacteria</taxon>
        <taxon>Bacillati</taxon>
        <taxon>Chloroflexota</taxon>
        <taxon>Caldilineae</taxon>
        <taxon>Caldilineales</taxon>
        <taxon>Caldilineaceae</taxon>
    </lineage>
</organism>
<dbReference type="GO" id="GO:0006355">
    <property type="term" value="P:regulation of DNA-templated transcription"/>
    <property type="evidence" value="ECO:0007669"/>
    <property type="project" value="InterPro"/>
</dbReference>
<dbReference type="Gene3D" id="1.10.1220.10">
    <property type="entry name" value="Met repressor-like"/>
    <property type="match status" value="1"/>
</dbReference>
<dbReference type="InterPro" id="IPR010985">
    <property type="entry name" value="Ribbon_hlx_hlx"/>
</dbReference>
<dbReference type="InterPro" id="IPR013321">
    <property type="entry name" value="Arc_rbn_hlx_hlx"/>
</dbReference>
<dbReference type="AlphaFoldDB" id="A0A6B1G5J3"/>
<name>A0A6B1G5J3_9CHLR</name>
<dbReference type="SUPFAM" id="SSF47598">
    <property type="entry name" value="Ribbon-helix-helix"/>
    <property type="match status" value="1"/>
</dbReference>
<protein>
    <recommendedName>
        <fullName evidence="2">Antitoxin FitA-like ribbon-helix-helix domain-containing protein</fullName>
    </recommendedName>
</protein>
<proteinExistence type="predicted"/>
<accession>A0A6B1G5J3</accession>
<comment type="caution">
    <text evidence="3">The sequence shown here is derived from an EMBL/GenBank/DDBJ whole genome shotgun (WGS) entry which is preliminary data.</text>
</comment>
<evidence type="ECO:0000256" key="1">
    <source>
        <dbReference type="SAM" id="MobiDB-lite"/>
    </source>
</evidence>
<dbReference type="InterPro" id="IPR053853">
    <property type="entry name" value="FitA-like_RHH"/>
</dbReference>
<feature type="compositionally biased region" description="Basic residues" evidence="1">
    <location>
        <begin position="58"/>
        <end position="70"/>
    </location>
</feature>
<evidence type="ECO:0000313" key="3">
    <source>
        <dbReference type="EMBL" id="MYH62666.1"/>
    </source>
</evidence>
<feature type="domain" description="Antitoxin FitA-like ribbon-helix-helix" evidence="2">
    <location>
        <begin position="5"/>
        <end position="40"/>
    </location>
</feature>
<sequence>MPVKITFRNVPEEVRDELARRAALQGQSMQEFLRRELERIASRPSLAAWLKDVRERKAHTKTRVQPHHILRARDADRK</sequence>
<dbReference type="EMBL" id="VYDA01000476">
    <property type="protein sequence ID" value="MYH62666.1"/>
    <property type="molecule type" value="Genomic_DNA"/>
</dbReference>
<evidence type="ECO:0000259" key="2">
    <source>
        <dbReference type="Pfam" id="PF22513"/>
    </source>
</evidence>
<gene>
    <name evidence="3" type="ORF">F4148_13240</name>
</gene>
<reference evidence="3" key="1">
    <citation type="submission" date="2019-09" db="EMBL/GenBank/DDBJ databases">
        <title>Characterisation of the sponge microbiome using genome-centric metagenomics.</title>
        <authorList>
            <person name="Engelberts J.P."/>
            <person name="Robbins S.J."/>
            <person name="De Goeij J.M."/>
            <person name="Aranda M."/>
            <person name="Bell S.C."/>
            <person name="Webster N.S."/>
        </authorList>
    </citation>
    <scope>NUCLEOTIDE SEQUENCE</scope>
    <source>
        <strain evidence="3">SB0675_bin_29</strain>
    </source>
</reference>
<dbReference type="Pfam" id="PF22513">
    <property type="entry name" value="FitA-like_RHH"/>
    <property type="match status" value="1"/>
</dbReference>
<feature type="region of interest" description="Disordered" evidence="1">
    <location>
        <begin position="58"/>
        <end position="78"/>
    </location>
</feature>